<dbReference type="GO" id="GO:0030246">
    <property type="term" value="F:carbohydrate binding"/>
    <property type="evidence" value="ECO:0007669"/>
    <property type="project" value="UniProtKB-KW"/>
</dbReference>
<evidence type="ECO:0000259" key="3">
    <source>
        <dbReference type="Pfam" id="PF00139"/>
    </source>
</evidence>
<evidence type="ECO:0000256" key="1">
    <source>
        <dbReference type="ARBA" id="ARBA00007606"/>
    </source>
</evidence>
<dbReference type="CDD" id="cd06899">
    <property type="entry name" value="lectin_legume_LecRK_Arcelin_ConA"/>
    <property type="match status" value="1"/>
</dbReference>
<dbReference type="SUPFAM" id="SSF49899">
    <property type="entry name" value="Concanavalin A-like lectins/glucanases"/>
    <property type="match status" value="1"/>
</dbReference>
<organism evidence="4 5">
    <name type="scientific">Psophocarpus tetragonolobus</name>
    <name type="common">Winged bean</name>
    <name type="synonym">Dolichos tetragonolobus</name>
    <dbReference type="NCBI Taxonomy" id="3891"/>
    <lineage>
        <taxon>Eukaryota</taxon>
        <taxon>Viridiplantae</taxon>
        <taxon>Streptophyta</taxon>
        <taxon>Embryophyta</taxon>
        <taxon>Tracheophyta</taxon>
        <taxon>Spermatophyta</taxon>
        <taxon>Magnoliopsida</taxon>
        <taxon>eudicotyledons</taxon>
        <taxon>Gunneridae</taxon>
        <taxon>Pentapetalae</taxon>
        <taxon>rosids</taxon>
        <taxon>fabids</taxon>
        <taxon>Fabales</taxon>
        <taxon>Fabaceae</taxon>
        <taxon>Papilionoideae</taxon>
        <taxon>50 kb inversion clade</taxon>
        <taxon>NPAAA clade</taxon>
        <taxon>indigoferoid/millettioid clade</taxon>
        <taxon>Phaseoleae</taxon>
        <taxon>Psophocarpus</taxon>
    </lineage>
</organism>
<evidence type="ECO:0000313" key="5">
    <source>
        <dbReference type="Proteomes" id="UP001386955"/>
    </source>
</evidence>
<evidence type="ECO:0000256" key="2">
    <source>
        <dbReference type="ARBA" id="ARBA00022734"/>
    </source>
</evidence>
<dbReference type="InterPro" id="IPR050258">
    <property type="entry name" value="Leguminous_Lectin"/>
</dbReference>
<dbReference type="InterPro" id="IPR000985">
    <property type="entry name" value="Lectin_LegA_CS"/>
</dbReference>
<sequence>MLLNPPINNGVGRAIYGQPLHFKNTSNGHVTDFSTRFSFTIDVSDRSNYGDGFAFYVAPLAYIPHDSGGGRLGIYSDIVQNSTNIVAVEFDTFVNDFDPKIYHVGINNNSVESLSYTGFDIDRNIGNLGHALITYNASAKFLVVSWFFEGTSSGFMPNTSVSHQIDLGELLPEWVTVGFSGATGLSNEKNVIHSWEFMSTMNSTHLE</sequence>
<reference evidence="4 5" key="1">
    <citation type="submission" date="2024-01" db="EMBL/GenBank/DDBJ databases">
        <title>The genomes of 5 underutilized Papilionoideae crops provide insights into root nodulation and disease resistanc.</title>
        <authorList>
            <person name="Jiang F."/>
        </authorList>
    </citation>
    <scope>NUCLEOTIDE SEQUENCE [LARGE SCALE GENOMIC DNA]</scope>
    <source>
        <strain evidence="4">DUOXIRENSHENG_FW03</strain>
        <tissue evidence="4">Leaves</tissue>
    </source>
</reference>
<dbReference type="EMBL" id="JAYMYS010000008">
    <property type="protein sequence ID" value="KAK7383343.1"/>
    <property type="molecule type" value="Genomic_DNA"/>
</dbReference>
<dbReference type="AlphaFoldDB" id="A0AAN9RUH2"/>
<comment type="caution">
    <text evidence="4">The sequence shown here is derived from an EMBL/GenBank/DDBJ whole genome shotgun (WGS) entry which is preliminary data.</text>
</comment>
<accession>A0AAN9RUH2</accession>
<proteinExistence type="inferred from homology"/>
<comment type="similarity">
    <text evidence="1">Belongs to the leguminous lectin family.</text>
</comment>
<keyword evidence="5" id="KW-1185">Reference proteome</keyword>
<feature type="domain" description="Legume lectin" evidence="3">
    <location>
        <begin position="8"/>
        <end position="203"/>
    </location>
</feature>
<name>A0AAN9RUH2_PSOTE</name>
<dbReference type="PROSITE" id="PS00308">
    <property type="entry name" value="LECTIN_LEGUME_ALPHA"/>
    <property type="match status" value="1"/>
</dbReference>
<dbReference type="InterPro" id="IPR013320">
    <property type="entry name" value="ConA-like_dom_sf"/>
</dbReference>
<keyword evidence="2" id="KW-0430">Lectin</keyword>
<dbReference type="PANTHER" id="PTHR32401:SF47">
    <property type="entry name" value="LEGUME LECTIN DOMAIN-CONTAINING PROTEIN"/>
    <property type="match status" value="1"/>
</dbReference>
<dbReference type="PANTHER" id="PTHR32401">
    <property type="entry name" value="CONCANAVALIN A-LIKE LECTIN FAMILY PROTEIN"/>
    <property type="match status" value="1"/>
</dbReference>
<dbReference type="PROSITE" id="PS00307">
    <property type="entry name" value="LECTIN_LEGUME_BETA"/>
    <property type="match status" value="1"/>
</dbReference>
<dbReference type="Gene3D" id="2.60.120.200">
    <property type="match status" value="1"/>
</dbReference>
<gene>
    <name evidence="4" type="ORF">VNO78_29020</name>
</gene>
<dbReference type="InterPro" id="IPR001220">
    <property type="entry name" value="Legume_lectin_dom"/>
</dbReference>
<protein>
    <recommendedName>
        <fullName evidence="3">Legume lectin domain-containing protein</fullName>
    </recommendedName>
</protein>
<dbReference type="Pfam" id="PF00139">
    <property type="entry name" value="Lectin_legB"/>
    <property type="match status" value="1"/>
</dbReference>
<dbReference type="Proteomes" id="UP001386955">
    <property type="component" value="Unassembled WGS sequence"/>
</dbReference>
<evidence type="ECO:0000313" key="4">
    <source>
        <dbReference type="EMBL" id="KAK7383343.1"/>
    </source>
</evidence>
<dbReference type="InterPro" id="IPR019825">
    <property type="entry name" value="Lectin_legB_Mn/Ca_BS"/>
</dbReference>